<dbReference type="AlphaFoldDB" id="A0A0X8FJR3"/>
<dbReference type="Proteomes" id="UP000062260">
    <property type="component" value="Chromosome"/>
</dbReference>
<evidence type="ECO:0000313" key="1">
    <source>
        <dbReference type="EMBL" id="AMB98594.1"/>
    </source>
</evidence>
<organism evidence="1 2">
    <name type="scientific">Aerococcus urinaehominis</name>
    <dbReference type="NCBI Taxonomy" id="128944"/>
    <lineage>
        <taxon>Bacteria</taxon>
        <taxon>Bacillati</taxon>
        <taxon>Bacillota</taxon>
        <taxon>Bacilli</taxon>
        <taxon>Lactobacillales</taxon>
        <taxon>Aerococcaceae</taxon>
        <taxon>Aerococcus</taxon>
    </lineage>
</organism>
<dbReference type="KEGG" id="auh:AWM75_00670"/>
<dbReference type="EMBL" id="CP014163">
    <property type="protein sequence ID" value="AMB98594.1"/>
    <property type="molecule type" value="Genomic_DNA"/>
</dbReference>
<dbReference type="SUPFAM" id="SSF51735">
    <property type="entry name" value="NAD(P)-binding Rossmann-fold domains"/>
    <property type="match status" value="1"/>
</dbReference>
<gene>
    <name evidence="1" type="ORF">AWM75_00670</name>
</gene>
<evidence type="ECO:0000313" key="2">
    <source>
        <dbReference type="Proteomes" id="UP000062260"/>
    </source>
</evidence>
<reference evidence="1 2" key="1">
    <citation type="journal article" date="2016" name="Genome Announc.">
        <title>Complete Genome Sequences of Aerococcus christensenii CCUG 28831T, Aerococcus sanguinicola CCUG 43001T, Aerococcus urinae CCUG 36881T, Aerococcus urinaeequi CCUG 28094T, Aerococcus urinaehominis CCUG 42038 BT, and Aerococcus viridans CCUG 4311T.</title>
        <authorList>
            <person name="Carkaci D."/>
            <person name="Dargis R."/>
            <person name="Nielsen X.C."/>
            <person name="Skovgaard O."/>
            <person name="Fuursted K."/>
            <person name="Christensen J.J."/>
        </authorList>
    </citation>
    <scope>NUCLEOTIDE SEQUENCE [LARGE SCALE GENOMIC DNA]</scope>
    <source>
        <strain evidence="1 2">CCUG42038B</strain>
    </source>
</reference>
<proteinExistence type="predicted"/>
<name>A0A0X8FJR3_9LACT</name>
<sequence>MAADAKGYQVKTVDINPLHPELVQPDHFEFIQADLFKMSDQEIINILADCQGFIYAGGVDERIVPQYPAHKFFYEQNVLPTQRLARLARQAGVTSFVVFGSYYSQVAQDRPEIGIQQYPYVNTRLLQEQVAMAEGYDQMAVSVLRLPRIYGTMPGKIPLWKMFTDVVRGQDYYPAATGVHPYITAKQVGQAAISALELADHRTCYACATGQHSDQQYLLWTLEALGQVKTTRLEVVPYVDQKSQLEALDQASYDQGLEHGMPIAVSGYLNSLDLSLDPEESIKTLQLIPENGQAVIKETLAETD</sequence>
<dbReference type="InterPro" id="IPR036291">
    <property type="entry name" value="NAD(P)-bd_dom_sf"/>
</dbReference>
<dbReference type="STRING" id="128944.AWM75_00670"/>
<dbReference type="RefSeq" id="WP_067977253.1">
    <property type="nucleotide sequence ID" value="NZ_CP014163.1"/>
</dbReference>
<reference evidence="2" key="2">
    <citation type="submission" date="2016-01" db="EMBL/GenBank/DDBJ databases">
        <title>Six Aerococcus type strain genome sequencing and assembly using PacBio and Illumina Hiseq.</title>
        <authorList>
            <person name="Carkaci D."/>
            <person name="Dargis R."/>
            <person name="Nielsen X.C."/>
            <person name="Skovgaard O."/>
            <person name="Fuursted K."/>
            <person name="Christensen J.J."/>
        </authorList>
    </citation>
    <scope>NUCLEOTIDE SEQUENCE [LARGE SCALE GENOMIC DNA]</scope>
    <source>
        <strain evidence="2">CCUG42038B</strain>
    </source>
</reference>
<dbReference type="InterPro" id="IPR001509">
    <property type="entry name" value="Epimerase_deHydtase"/>
</dbReference>
<keyword evidence="2" id="KW-1185">Reference proteome</keyword>
<dbReference type="Gene3D" id="3.40.50.720">
    <property type="entry name" value="NAD(P)-binding Rossmann-like Domain"/>
    <property type="match status" value="1"/>
</dbReference>
<dbReference type="Pfam" id="PF01370">
    <property type="entry name" value="Epimerase"/>
    <property type="match status" value="1"/>
</dbReference>
<protein>
    <submittedName>
        <fullName evidence="1">Uncharacterized protein</fullName>
    </submittedName>
</protein>
<accession>A0A0X8FJR3</accession>